<evidence type="ECO:0000313" key="2">
    <source>
        <dbReference type="Proteomes" id="UP000215158"/>
    </source>
</evidence>
<sequence length="159" mass="17156">MNLLTGVESTELFGGDVSPAVRRLIEGLHGAPPEQVVAVLWSVTLTSPQSLAVYYLLYKFHTGRGELDHAQRAARRGLKAAAHAAGLNEDWQTVQAGDANFDAPGPARFWLFTLKALAFIGLRRGEREAAAQLIAQLRRLDPADHLGFGVVEALLQGCA</sequence>
<accession>A0A248VX22</accession>
<dbReference type="EMBL" id="CP022991">
    <property type="protein sequence ID" value="ASW03092.1"/>
    <property type="molecule type" value="Genomic_DNA"/>
</dbReference>
<geneLocation type="plasmid" evidence="1 2">
    <name>pBN1</name>
</geneLocation>
<evidence type="ECO:0000313" key="1">
    <source>
        <dbReference type="EMBL" id="ASW03092.1"/>
    </source>
</evidence>
<dbReference type="KEGG" id="parb:CJU94_33170"/>
<reference evidence="1 2" key="1">
    <citation type="submission" date="2017-08" db="EMBL/GenBank/DDBJ databases">
        <title>Identification and genetic characteristics of simultaneous BTEX- and naphthalene-degrading Paraburkholderia sp. BN5 isolated from petroleum-contaminated soil.</title>
        <authorList>
            <person name="Lee Y."/>
            <person name="Jeon C.O."/>
        </authorList>
    </citation>
    <scope>NUCLEOTIDE SEQUENCE [LARGE SCALE GENOMIC DNA]</scope>
    <source>
        <strain evidence="1 2">BN5</strain>
        <plasmid evidence="1 2">pBN1</plasmid>
    </source>
</reference>
<evidence type="ECO:0008006" key="3">
    <source>
        <dbReference type="Google" id="ProtNLM"/>
    </source>
</evidence>
<dbReference type="AlphaFoldDB" id="A0A248VX22"/>
<dbReference type="RefSeq" id="WP_095422929.1">
    <property type="nucleotide sequence ID" value="NZ_CP022991.1"/>
</dbReference>
<name>A0A248VX22_9BURK</name>
<keyword evidence="2" id="KW-1185">Reference proteome</keyword>
<protein>
    <recommendedName>
        <fullName evidence="3">Tetratricopeptide repeat protein</fullName>
    </recommendedName>
</protein>
<gene>
    <name evidence="1" type="ORF">CJU94_33170</name>
</gene>
<dbReference type="Proteomes" id="UP000215158">
    <property type="component" value="Plasmid pBN1"/>
</dbReference>
<proteinExistence type="predicted"/>
<organism evidence="1 2">
    <name type="scientific">Paraburkholderia aromaticivorans</name>
    <dbReference type="NCBI Taxonomy" id="2026199"/>
    <lineage>
        <taxon>Bacteria</taxon>
        <taxon>Pseudomonadati</taxon>
        <taxon>Pseudomonadota</taxon>
        <taxon>Betaproteobacteria</taxon>
        <taxon>Burkholderiales</taxon>
        <taxon>Burkholderiaceae</taxon>
        <taxon>Paraburkholderia</taxon>
    </lineage>
</organism>
<keyword evidence="1" id="KW-0614">Plasmid</keyword>
<dbReference type="OrthoDB" id="8563376at2"/>